<dbReference type="CDD" id="cd10944">
    <property type="entry name" value="CE4_SmPgdA_like"/>
    <property type="match status" value="1"/>
</dbReference>
<reference evidence="3" key="1">
    <citation type="journal article" date="2021" name="PeerJ">
        <title>Extensive microbial diversity within the chicken gut microbiome revealed by metagenomics and culture.</title>
        <authorList>
            <person name="Gilroy R."/>
            <person name="Ravi A."/>
            <person name="Getino M."/>
            <person name="Pursley I."/>
            <person name="Horton D.L."/>
            <person name="Alikhan N.F."/>
            <person name="Baker D."/>
            <person name="Gharbi K."/>
            <person name="Hall N."/>
            <person name="Watson M."/>
            <person name="Adriaenssens E.M."/>
            <person name="Foster-Nyarko E."/>
            <person name="Jarju S."/>
            <person name="Secka A."/>
            <person name="Antonio M."/>
            <person name="Oren A."/>
            <person name="Chaudhuri R.R."/>
            <person name="La Ragione R."/>
            <person name="Hildebrand F."/>
            <person name="Pallen M.J."/>
        </authorList>
    </citation>
    <scope>NUCLEOTIDE SEQUENCE</scope>
    <source>
        <strain evidence="3">CHK195-6426</strain>
    </source>
</reference>
<dbReference type="InterPro" id="IPR050248">
    <property type="entry name" value="Polysacc_deacetylase_ArnD"/>
</dbReference>
<keyword evidence="1" id="KW-0175">Coiled coil</keyword>
<dbReference type="PANTHER" id="PTHR10587">
    <property type="entry name" value="GLYCOSYL TRANSFERASE-RELATED"/>
    <property type="match status" value="1"/>
</dbReference>
<dbReference type="Gene3D" id="3.20.20.370">
    <property type="entry name" value="Glycoside hydrolase/deacetylase"/>
    <property type="match status" value="1"/>
</dbReference>
<gene>
    <name evidence="3" type="ORF">H9742_02705</name>
</gene>
<dbReference type="Proteomes" id="UP000824265">
    <property type="component" value="Unassembled WGS sequence"/>
</dbReference>
<dbReference type="GO" id="GO:0016810">
    <property type="term" value="F:hydrolase activity, acting on carbon-nitrogen (but not peptide) bonds"/>
    <property type="evidence" value="ECO:0007669"/>
    <property type="project" value="InterPro"/>
</dbReference>
<comment type="caution">
    <text evidence="3">The sequence shown here is derived from an EMBL/GenBank/DDBJ whole genome shotgun (WGS) entry which is preliminary data.</text>
</comment>
<dbReference type="EMBL" id="DXGH01000012">
    <property type="protein sequence ID" value="HIW80429.1"/>
    <property type="molecule type" value="Genomic_DNA"/>
</dbReference>
<name>A0A9D1UA83_9FIRM</name>
<evidence type="ECO:0000313" key="3">
    <source>
        <dbReference type="EMBL" id="HIW80429.1"/>
    </source>
</evidence>
<evidence type="ECO:0000259" key="2">
    <source>
        <dbReference type="PROSITE" id="PS51677"/>
    </source>
</evidence>
<proteinExistence type="predicted"/>
<feature type="domain" description="NodB homology" evidence="2">
    <location>
        <begin position="95"/>
        <end position="286"/>
    </location>
</feature>
<evidence type="ECO:0000313" key="4">
    <source>
        <dbReference type="Proteomes" id="UP000824265"/>
    </source>
</evidence>
<dbReference type="RefSeq" id="WP_318702876.1">
    <property type="nucleotide sequence ID" value="NZ_CALWMU010000027.1"/>
</dbReference>
<protein>
    <submittedName>
        <fullName evidence="3">Polysaccharide deacetylase family protein</fullName>
    </submittedName>
</protein>
<accession>A0A9D1UA83</accession>
<evidence type="ECO:0000256" key="1">
    <source>
        <dbReference type="SAM" id="Coils"/>
    </source>
</evidence>
<dbReference type="PROSITE" id="PS51677">
    <property type="entry name" value="NODB"/>
    <property type="match status" value="1"/>
</dbReference>
<dbReference type="PANTHER" id="PTHR10587:SF125">
    <property type="entry name" value="POLYSACCHARIDE DEACETYLASE YHEN-RELATED"/>
    <property type="match status" value="1"/>
</dbReference>
<dbReference type="AlphaFoldDB" id="A0A9D1UA83"/>
<dbReference type="SUPFAM" id="SSF88713">
    <property type="entry name" value="Glycoside hydrolase/deacetylase"/>
    <property type="match status" value="1"/>
</dbReference>
<dbReference type="InterPro" id="IPR002509">
    <property type="entry name" value="NODB_dom"/>
</dbReference>
<feature type="coiled-coil region" evidence="1">
    <location>
        <begin position="28"/>
        <end position="69"/>
    </location>
</feature>
<dbReference type="GO" id="GO:0005975">
    <property type="term" value="P:carbohydrate metabolic process"/>
    <property type="evidence" value="ECO:0007669"/>
    <property type="project" value="InterPro"/>
</dbReference>
<reference evidence="3" key="2">
    <citation type="submission" date="2021-04" db="EMBL/GenBank/DDBJ databases">
        <authorList>
            <person name="Gilroy R."/>
        </authorList>
    </citation>
    <scope>NUCLEOTIDE SEQUENCE</scope>
    <source>
        <strain evidence="3">CHK195-6426</strain>
    </source>
</reference>
<sequence length="304" mass="34667">MRKKLILLPLSVFTLMLFILCLILFGRIQSLNERLDMLSSQLETLERTAQEQQKQLEELLSFRETKEEDGEGQTQEPEDVEISGNAVSRQEEAAHKVYLTFDDGPSKHTEEILEILDRYDVKATFFVVGKEGDASEEILKKIVEEGHTLGMHSYSHEYSEIYRSKEDFAEDFQKIREYVYEAAGIESTVYRFPGGSSNKVSDVPMEELADYLESQGVRFFDWNVSAGDGGSRELTVDMVVENCTKEIDQRKTSVILMHDSVNKSTTLEALPVIIENILALEDTVILPITEETEPVQHIKTKNNE</sequence>
<organism evidence="3 4">
    <name type="scientific">Candidatus Acetatifactor stercoripullorum</name>
    <dbReference type="NCBI Taxonomy" id="2838414"/>
    <lineage>
        <taxon>Bacteria</taxon>
        <taxon>Bacillati</taxon>
        <taxon>Bacillota</taxon>
        <taxon>Clostridia</taxon>
        <taxon>Lachnospirales</taxon>
        <taxon>Lachnospiraceae</taxon>
        <taxon>Acetatifactor</taxon>
    </lineage>
</organism>
<dbReference type="InterPro" id="IPR011330">
    <property type="entry name" value="Glyco_hydro/deAcase_b/a-brl"/>
</dbReference>
<dbReference type="Pfam" id="PF01522">
    <property type="entry name" value="Polysacc_deac_1"/>
    <property type="match status" value="1"/>
</dbReference>